<name>V6TIX4_GIAIN</name>
<accession>V6TIX4</accession>
<dbReference type="VEuPathDB" id="GiardiaDB:DHA2_152306"/>
<protein>
    <submittedName>
        <fullName evidence="1">Uncharacterized protein</fullName>
    </submittedName>
</protein>
<proteinExistence type="predicted"/>
<dbReference type="VEuPathDB" id="GiardiaDB:QR46_1801"/>
<evidence type="ECO:0000313" key="2">
    <source>
        <dbReference type="Proteomes" id="UP000018320"/>
    </source>
</evidence>
<evidence type="ECO:0000313" key="1">
    <source>
        <dbReference type="EMBL" id="ESU38938.1"/>
    </source>
</evidence>
<dbReference type="VEuPathDB" id="GiardiaDB:GL50803_0013316"/>
<sequence>MMNALIQASGKEVAKRDVEYNVSVLQLLRQLRLRSTDVAAFYNIRSYQQLIDAIAALLVPEGGQGIESVSVAAELCAYPLFHFCFPNVISLPLTCVLLRGWRKLLIDLASEEQIDHPELISRTLHSICTGFPGLPEGVIGLLRDFLSMSTLSFTSLYSCVLRYKVPAEQIITEAPLPVSITTIPPLAKFQPYDKVLADHKRRVLQQVNLDQESSLYSRPSQMYSIHEVERMASEDDRSLSLRTKRAPSEAMLRAQNELTHMGIEDTMSASLSATINEEHRARKEEQDYANLVSQKLQTPTDILLESLRTHRQQLSDPGPNQSGKVNK</sequence>
<dbReference type="VEuPathDB" id="GiardiaDB:GL50581_3923"/>
<dbReference type="EMBL" id="AHGT01000007">
    <property type="protein sequence ID" value="ESU38938.1"/>
    <property type="molecule type" value="Genomic_DNA"/>
</dbReference>
<reference evidence="2" key="1">
    <citation type="submission" date="2012-02" db="EMBL/GenBank/DDBJ databases">
        <title>Genome sequencing of Giardia lamblia Genotypes A2 and B isolates (DH and GS) and comparative analysis with the genomes of Genotypes A1 and E (WB and Pig).</title>
        <authorList>
            <person name="Adam R."/>
            <person name="Dahlstrom E."/>
            <person name="Martens C."/>
            <person name="Bruno D."/>
            <person name="Barbian K."/>
            <person name="Porcella S.F."/>
            <person name="Nash T."/>
        </authorList>
    </citation>
    <scope>NUCLEOTIDE SEQUENCE</scope>
    <source>
        <strain evidence="2">DH</strain>
    </source>
</reference>
<gene>
    <name evidence="1" type="ORF">DHA2_152306</name>
</gene>
<dbReference type="Proteomes" id="UP000018320">
    <property type="component" value="Unassembled WGS sequence"/>
</dbReference>
<organism evidence="1 2">
    <name type="scientific">Giardia intestinalis</name>
    <name type="common">Giardia lamblia</name>
    <dbReference type="NCBI Taxonomy" id="5741"/>
    <lineage>
        <taxon>Eukaryota</taxon>
        <taxon>Metamonada</taxon>
        <taxon>Diplomonadida</taxon>
        <taxon>Hexamitidae</taxon>
        <taxon>Giardiinae</taxon>
        <taxon>Giardia</taxon>
    </lineage>
</organism>
<comment type="caution">
    <text evidence="1">The sequence shown here is derived from an EMBL/GenBank/DDBJ whole genome shotgun (WGS) entry which is preliminary data.</text>
</comment>
<reference evidence="1 2" key="2">
    <citation type="journal article" date="2013" name="Genome Biol. Evol.">
        <title>Genome sequencing of Giardia lamblia genotypes A2 and B isolates (DH and GS) and comparative analysis with the genomes of genotypes A1 and E (WB and Pig).</title>
        <authorList>
            <person name="Adam R.D."/>
            <person name="Dahlstrom E.W."/>
            <person name="Martens C.A."/>
            <person name="Bruno D.P."/>
            <person name="Barbian K.D."/>
            <person name="Ricklefs S.M."/>
            <person name="Hernandez M.M."/>
            <person name="Narla N.P."/>
            <person name="Patel R.B."/>
            <person name="Porcella S.F."/>
            <person name="Nash T.E."/>
        </authorList>
    </citation>
    <scope>NUCLEOTIDE SEQUENCE [LARGE SCALE GENOMIC DNA]</scope>
    <source>
        <strain evidence="1 2">DH</strain>
    </source>
</reference>
<dbReference type="AlphaFoldDB" id="V6TIX4"/>